<sequence>MKTVKTLLAFSLSGLLVACGGSSDDTTAPQTGLFSLGVSDNPSDAKEVTVAFKQVVLKNDSGSISFDVSNNGALKQVNLLEFQGTAVETLVSGQSIPIGEYQLCIYMQKSETPNAESSFIKTMDDNLYGLTTNSNGTCGGVGAEDTDTGRLFFNKTFTIAAGTNSFVAEFDLNSGLQDPHGNKDYWTLKPTSVQLHNNAEVGAIKGDIPSELAAQCENAAGGSLFSHAAYLYPNSTALDNMNDFRSDTAEAPQIAPIASARVNDITDESNQVIGQNYEFGFVVAGSYSVGYTCVAQNDDPDVNNNPDDAEQPFFIHADKQTVTVTNGTVANGDFAAPVAP</sequence>
<evidence type="ECO:0000256" key="1">
    <source>
        <dbReference type="SAM" id="SignalP"/>
    </source>
</evidence>
<dbReference type="AlphaFoldDB" id="A0A917JXR3"/>
<dbReference type="InterPro" id="IPR025491">
    <property type="entry name" value="DUF4382"/>
</dbReference>
<feature type="signal peptide" evidence="1">
    <location>
        <begin position="1"/>
        <end position="18"/>
    </location>
</feature>
<dbReference type="RefSeq" id="WP_188922545.1">
    <property type="nucleotide sequence ID" value="NZ_BMPZ01000011.1"/>
</dbReference>
<dbReference type="Proteomes" id="UP000613743">
    <property type="component" value="Unassembled WGS sequence"/>
</dbReference>
<evidence type="ECO:0000313" key="3">
    <source>
        <dbReference type="EMBL" id="GGI91178.1"/>
    </source>
</evidence>
<gene>
    <name evidence="3" type="ORF">GCM10009332_30600</name>
</gene>
<reference evidence="3" key="2">
    <citation type="submission" date="2020-09" db="EMBL/GenBank/DDBJ databases">
        <authorList>
            <person name="Sun Q."/>
            <person name="Ohkuma M."/>
        </authorList>
    </citation>
    <scope>NUCLEOTIDE SEQUENCE</scope>
    <source>
        <strain evidence="3">JCM 30804</strain>
    </source>
</reference>
<name>A0A917JXR3_9GAMM</name>
<reference evidence="3" key="1">
    <citation type="journal article" date="2014" name="Int. J. Syst. Evol. Microbiol.">
        <title>Complete genome sequence of Corynebacterium casei LMG S-19264T (=DSM 44701T), isolated from a smear-ripened cheese.</title>
        <authorList>
            <consortium name="US DOE Joint Genome Institute (JGI-PGF)"/>
            <person name="Walter F."/>
            <person name="Albersmeier A."/>
            <person name="Kalinowski J."/>
            <person name="Ruckert C."/>
        </authorList>
    </citation>
    <scope>NUCLEOTIDE SEQUENCE</scope>
    <source>
        <strain evidence="3">JCM 30804</strain>
    </source>
</reference>
<dbReference type="PROSITE" id="PS51257">
    <property type="entry name" value="PROKAR_LIPOPROTEIN"/>
    <property type="match status" value="1"/>
</dbReference>
<dbReference type="Pfam" id="PF14321">
    <property type="entry name" value="DUF4382"/>
    <property type="match status" value="1"/>
</dbReference>
<keyword evidence="4" id="KW-1185">Reference proteome</keyword>
<protein>
    <submittedName>
        <fullName evidence="3">Lipoprotein</fullName>
    </submittedName>
</protein>
<organism evidence="3 4">
    <name type="scientific">Shewanella gelidii</name>
    <dbReference type="NCBI Taxonomy" id="1642821"/>
    <lineage>
        <taxon>Bacteria</taxon>
        <taxon>Pseudomonadati</taxon>
        <taxon>Pseudomonadota</taxon>
        <taxon>Gammaproteobacteria</taxon>
        <taxon>Alteromonadales</taxon>
        <taxon>Shewanellaceae</taxon>
        <taxon>Shewanella</taxon>
    </lineage>
</organism>
<accession>A0A917JXR3</accession>
<comment type="caution">
    <text evidence="3">The sequence shown here is derived from an EMBL/GenBank/DDBJ whole genome shotgun (WGS) entry which is preliminary data.</text>
</comment>
<proteinExistence type="predicted"/>
<keyword evidence="3" id="KW-0449">Lipoprotein</keyword>
<feature type="domain" description="DUF4382" evidence="2">
    <location>
        <begin position="31"/>
        <end position="190"/>
    </location>
</feature>
<evidence type="ECO:0000259" key="2">
    <source>
        <dbReference type="Pfam" id="PF14321"/>
    </source>
</evidence>
<feature type="chain" id="PRO_5037507272" evidence="1">
    <location>
        <begin position="19"/>
        <end position="340"/>
    </location>
</feature>
<keyword evidence="1" id="KW-0732">Signal</keyword>
<dbReference type="EMBL" id="BMPZ01000011">
    <property type="protein sequence ID" value="GGI91178.1"/>
    <property type="molecule type" value="Genomic_DNA"/>
</dbReference>
<evidence type="ECO:0000313" key="4">
    <source>
        <dbReference type="Proteomes" id="UP000613743"/>
    </source>
</evidence>